<reference evidence="3 4" key="1">
    <citation type="submission" date="2016-11" db="EMBL/GenBank/DDBJ databases">
        <authorList>
            <person name="Jaros S."/>
            <person name="Januszkiewicz K."/>
            <person name="Wedrychowicz H."/>
        </authorList>
    </citation>
    <scope>NUCLEOTIDE SEQUENCE [LARGE SCALE GENOMIC DNA]</scope>
    <source>
        <strain evidence="3 4">DSM 5091</strain>
    </source>
</reference>
<dbReference type="GO" id="GO:0043684">
    <property type="term" value="C:type IV secretion system complex"/>
    <property type="evidence" value="ECO:0007669"/>
    <property type="project" value="InterPro"/>
</dbReference>
<dbReference type="InterPro" id="IPR014155">
    <property type="entry name" value="VirB11"/>
</dbReference>
<dbReference type="InterPro" id="IPR001482">
    <property type="entry name" value="T2SS/T4SS_dom"/>
</dbReference>
<dbReference type="Gene3D" id="3.30.450.90">
    <property type="match status" value="1"/>
</dbReference>
<keyword evidence="4" id="KW-1185">Reference proteome</keyword>
<dbReference type="STRING" id="1122189.SAMN02745165_02788"/>
<comment type="similarity">
    <text evidence="1">Belongs to the GSP E family.</text>
</comment>
<dbReference type="CDD" id="cd01130">
    <property type="entry name" value="VirB11-like_ATPase"/>
    <property type="match status" value="1"/>
</dbReference>
<organism evidence="3 4">
    <name type="scientific">Malonomonas rubra DSM 5091</name>
    <dbReference type="NCBI Taxonomy" id="1122189"/>
    <lineage>
        <taxon>Bacteria</taxon>
        <taxon>Pseudomonadati</taxon>
        <taxon>Thermodesulfobacteriota</taxon>
        <taxon>Desulfuromonadia</taxon>
        <taxon>Desulfuromonadales</taxon>
        <taxon>Geopsychrobacteraceae</taxon>
        <taxon>Malonomonas</taxon>
    </lineage>
</organism>
<gene>
    <name evidence="3" type="ORF">SAMN02745165_02788</name>
</gene>
<dbReference type="OrthoDB" id="9810761at2"/>
<accession>A0A1M6KT22</accession>
<dbReference type="GO" id="GO:0016887">
    <property type="term" value="F:ATP hydrolysis activity"/>
    <property type="evidence" value="ECO:0007669"/>
    <property type="project" value="InterPro"/>
</dbReference>
<dbReference type="PANTHER" id="PTHR30486:SF6">
    <property type="entry name" value="TYPE IV PILUS RETRACTATION ATPASE PILT"/>
    <property type="match status" value="1"/>
</dbReference>
<evidence type="ECO:0000313" key="3">
    <source>
        <dbReference type="EMBL" id="SHJ62101.1"/>
    </source>
</evidence>
<evidence type="ECO:0000313" key="4">
    <source>
        <dbReference type="Proteomes" id="UP000184171"/>
    </source>
</evidence>
<proteinExistence type="inferred from homology"/>
<dbReference type="Proteomes" id="UP000184171">
    <property type="component" value="Unassembled WGS sequence"/>
</dbReference>
<dbReference type="GO" id="GO:0044097">
    <property type="term" value="P:secretion by the type IV secretion system"/>
    <property type="evidence" value="ECO:0007669"/>
    <property type="project" value="InterPro"/>
</dbReference>
<dbReference type="Gene3D" id="3.40.50.300">
    <property type="entry name" value="P-loop containing nucleotide triphosphate hydrolases"/>
    <property type="match status" value="1"/>
</dbReference>
<dbReference type="InterPro" id="IPR050921">
    <property type="entry name" value="T4SS_GSP_E_ATPase"/>
</dbReference>
<name>A0A1M6KT22_MALRU</name>
<sequence length="339" mass="37928">MTPSKAAPLLEYLKPLRSYLDDPNVTEVCINSPGQILTEGREGWNFHEAPGMTFERCTQLAKLIATFSQQSIDQQNPIISATLPQGERVQVVIPPAVRPGTVSLTIRRPANVIMTLDDYEKAGAFENVKDTTSDIMEHEETLLELKKQRRFKEFLGLAVKEKQNIIVSGSTGSGKTTLMRSLLGLVPTDERLLSIENVDELKLHESHPNSVSLFYSAGGQGVANVTQQHLIESALRMKPDRVFLAELIRGDEAFYYLRNVNSGHPGSITSMHANNARLAIEQLVLFLKESASGSTMSREDIKQLIFMCVDVIVQIKKIGRKRIVTEIYYDPLFKRQLMA</sequence>
<dbReference type="EMBL" id="FQZT01000011">
    <property type="protein sequence ID" value="SHJ62101.1"/>
    <property type="molecule type" value="Genomic_DNA"/>
</dbReference>
<dbReference type="NCBIfam" id="TIGR02788">
    <property type="entry name" value="VirB11"/>
    <property type="match status" value="1"/>
</dbReference>
<evidence type="ECO:0000259" key="2">
    <source>
        <dbReference type="Pfam" id="PF00437"/>
    </source>
</evidence>
<protein>
    <submittedName>
        <fullName evidence="3">Type IV secretion system protein VirB11</fullName>
    </submittedName>
</protein>
<dbReference type="RefSeq" id="WP_072909354.1">
    <property type="nucleotide sequence ID" value="NZ_FQZT01000011.1"/>
</dbReference>
<dbReference type="PANTHER" id="PTHR30486">
    <property type="entry name" value="TWITCHING MOTILITY PROTEIN PILT"/>
    <property type="match status" value="1"/>
</dbReference>
<evidence type="ECO:0000256" key="1">
    <source>
        <dbReference type="ARBA" id="ARBA00006611"/>
    </source>
</evidence>
<dbReference type="SUPFAM" id="SSF52540">
    <property type="entry name" value="P-loop containing nucleoside triphosphate hydrolases"/>
    <property type="match status" value="1"/>
</dbReference>
<feature type="domain" description="Bacterial type II secretion system protein E" evidence="2">
    <location>
        <begin position="150"/>
        <end position="284"/>
    </location>
</feature>
<dbReference type="AlphaFoldDB" id="A0A1M6KT22"/>
<dbReference type="Pfam" id="PF00437">
    <property type="entry name" value="T2SSE"/>
    <property type="match status" value="1"/>
</dbReference>
<dbReference type="InterPro" id="IPR027417">
    <property type="entry name" value="P-loop_NTPase"/>
</dbReference>